<dbReference type="InterPro" id="IPR018108">
    <property type="entry name" value="MCP_transmembrane"/>
</dbReference>
<keyword evidence="5" id="KW-0677">Repeat</keyword>
<evidence type="ECO:0000256" key="5">
    <source>
        <dbReference type="ARBA" id="ARBA00022737"/>
    </source>
</evidence>
<keyword evidence="13" id="KW-1185">Reference proteome</keyword>
<keyword evidence="4 9" id="KW-0812">Transmembrane</keyword>
<feature type="repeat" description="Solcar" evidence="9">
    <location>
        <begin position="191"/>
        <end position="276"/>
    </location>
</feature>
<accession>V9EFP7</accession>
<dbReference type="eggNOG" id="KOG0758">
    <property type="taxonomic scope" value="Eukaryota"/>
</dbReference>
<feature type="transmembrane region" description="Helical" evidence="11">
    <location>
        <begin position="247"/>
        <end position="273"/>
    </location>
</feature>
<comment type="caution">
    <text evidence="12">The sequence shown here is derived from an EMBL/GenBank/DDBJ whole genome shotgun (WGS) entry which is preliminary data.</text>
</comment>
<protein>
    <submittedName>
        <fullName evidence="12">Uncharacterized protein</fullName>
    </submittedName>
</protein>
<dbReference type="AlphaFoldDB" id="V9EFP7"/>
<evidence type="ECO:0000256" key="2">
    <source>
        <dbReference type="ARBA" id="ARBA00006375"/>
    </source>
</evidence>
<evidence type="ECO:0000313" key="13">
    <source>
        <dbReference type="Proteomes" id="UP000018721"/>
    </source>
</evidence>
<keyword evidence="7" id="KW-0496">Mitochondrion</keyword>
<dbReference type="GO" id="GO:0031966">
    <property type="term" value="C:mitochondrial membrane"/>
    <property type="evidence" value="ECO:0007669"/>
    <property type="project" value="UniProtKB-SubCell"/>
</dbReference>
<dbReference type="InterPro" id="IPR050567">
    <property type="entry name" value="Mitochondrial_Carrier"/>
</dbReference>
<evidence type="ECO:0000256" key="10">
    <source>
        <dbReference type="RuleBase" id="RU000488"/>
    </source>
</evidence>
<keyword evidence="3 10" id="KW-0813">Transport</keyword>
<gene>
    <name evidence="12" type="ORF">F443_17119</name>
</gene>
<sequence>MNETLSEALLLGCYTYAGLPFNVVRLRLQTQSHQGAYRGVRDAFVRIAKEEGIRALSKGGTPSLAGTILSNKLTNVVGGSTKKAVSMLELQKVDDEDELTLQKALEHSAMAFIASTATTVPENIASKLQLQRGPLGHGVYHGPLDCMAQVLKREGIVGLFRGYSSVLLRDVPLFPITVGVYHATRYTGDENSLTTTLLSTSFAMATSVTMLYPADVVRAHMQTTCTLTPLTLRESFRSIYMQYGLRGFYRGFTAALIGSSVSFTAFATAYFTFPHAN</sequence>
<dbReference type="PANTHER" id="PTHR45624:SF12">
    <property type="entry name" value="MITOCHONDRIAL ORNITHINE TRANSPORTER 1"/>
    <property type="match status" value="1"/>
</dbReference>
<dbReference type="HOGENOM" id="CLU_015166_16_0_1"/>
<evidence type="ECO:0000313" key="12">
    <source>
        <dbReference type="EMBL" id="ETI36872.1"/>
    </source>
</evidence>
<keyword evidence="8 9" id="KW-0472">Membrane</keyword>
<dbReference type="PROSITE" id="PS50920">
    <property type="entry name" value="SOLCAR"/>
    <property type="match status" value="3"/>
</dbReference>
<reference evidence="12 13" key="1">
    <citation type="submission" date="2013-11" db="EMBL/GenBank/DDBJ databases">
        <title>The Genome Sequence of Phytophthora parasitica P1569.</title>
        <authorList>
            <consortium name="The Broad Institute Genomics Platform"/>
            <person name="Russ C."/>
            <person name="Tyler B."/>
            <person name="Panabieres F."/>
            <person name="Shan W."/>
            <person name="Tripathy S."/>
            <person name="Grunwald N."/>
            <person name="Machado M."/>
            <person name="Johnson C.S."/>
            <person name="Arredondo F."/>
            <person name="Hong C."/>
            <person name="Coffey M."/>
            <person name="Young S.K."/>
            <person name="Zeng Q."/>
            <person name="Gargeya S."/>
            <person name="Fitzgerald M."/>
            <person name="Abouelleil A."/>
            <person name="Alvarado L."/>
            <person name="Chapman S.B."/>
            <person name="Gainer-Dewar J."/>
            <person name="Goldberg J."/>
            <person name="Griggs A."/>
            <person name="Gujja S."/>
            <person name="Hansen M."/>
            <person name="Howarth C."/>
            <person name="Imamovic A."/>
            <person name="Ireland A."/>
            <person name="Larimer J."/>
            <person name="McCowan C."/>
            <person name="Murphy C."/>
            <person name="Pearson M."/>
            <person name="Poon T.W."/>
            <person name="Priest M."/>
            <person name="Roberts A."/>
            <person name="Saif S."/>
            <person name="Shea T."/>
            <person name="Sykes S."/>
            <person name="Wortman J."/>
            <person name="Nusbaum C."/>
            <person name="Birren B."/>
        </authorList>
    </citation>
    <scope>NUCLEOTIDE SEQUENCE [LARGE SCALE GENOMIC DNA]</scope>
    <source>
        <strain evidence="12 13">P1569</strain>
    </source>
</reference>
<dbReference type="Proteomes" id="UP000018721">
    <property type="component" value="Unassembled WGS sequence"/>
</dbReference>
<dbReference type="PANTHER" id="PTHR45624">
    <property type="entry name" value="MITOCHONDRIAL BASIC AMINO ACIDS TRANSPORTER-RELATED"/>
    <property type="match status" value="1"/>
</dbReference>
<organism evidence="12 13">
    <name type="scientific">Phytophthora nicotianae P1569</name>
    <dbReference type="NCBI Taxonomy" id="1317065"/>
    <lineage>
        <taxon>Eukaryota</taxon>
        <taxon>Sar</taxon>
        <taxon>Stramenopiles</taxon>
        <taxon>Oomycota</taxon>
        <taxon>Peronosporomycetes</taxon>
        <taxon>Peronosporales</taxon>
        <taxon>Peronosporaceae</taxon>
        <taxon>Phytophthora</taxon>
    </lineage>
</organism>
<comment type="subcellular location">
    <subcellularLocation>
        <location evidence="1">Mitochondrion membrane</location>
        <topology evidence="1">Multi-pass membrane protein</topology>
    </subcellularLocation>
</comment>
<dbReference type="OrthoDB" id="193856at2759"/>
<dbReference type="GO" id="GO:0000064">
    <property type="term" value="F:L-ornithine transmembrane transporter activity"/>
    <property type="evidence" value="ECO:0007669"/>
    <property type="project" value="TreeGrafter"/>
</dbReference>
<name>V9EFP7_PHYNI</name>
<comment type="similarity">
    <text evidence="2 10">Belongs to the mitochondrial carrier (TC 2.A.29) family.</text>
</comment>
<evidence type="ECO:0000256" key="4">
    <source>
        <dbReference type="ARBA" id="ARBA00022692"/>
    </source>
</evidence>
<dbReference type="EMBL" id="ANIZ01002993">
    <property type="protein sequence ID" value="ETI36872.1"/>
    <property type="molecule type" value="Genomic_DNA"/>
</dbReference>
<feature type="repeat" description="Solcar" evidence="9">
    <location>
        <begin position="102"/>
        <end position="187"/>
    </location>
</feature>
<evidence type="ECO:0000256" key="7">
    <source>
        <dbReference type="ARBA" id="ARBA00023128"/>
    </source>
</evidence>
<dbReference type="InterPro" id="IPR023395">
    <property type="entry name" value="MCP_dom_sf"/>
</dbReference>
<feature type="repeat" description="Solcar" evidence="9">
    <location>
        <begin position="3"/>
        <end position="84"/>
    </location>
</feature>
<evidence type="ECO:0000256" key="1">
    <source>
        <dbReference type="ARBA" id="ARBA00004225"/>
    </source>
</evidence>
<dbReference type="Pfam" id="PF00153">
    <property type="entry name" value="Mito_carr"/>
    <property type="match status" value="3"/>
</dbReference>
<evidence type="ECO:0000256" key="9">
    <source>
        <dbReference type="PROSITE-ProRule" id="PRU00282"/>
    </source>
</evidence>
<dbReference type="GO" id="GO:1990575">
    <property type="term" value="P:mitochondrial L-ornithine transmembrane transport"/>
    <property type="evidence" value="ECO:0007669"/>
    <property type="project" value="TreeGrafter"/>
</dbReference>
<evidence type="ECO:0000256" key="11">
    <source>
        <dbReference type="SAM" id="Phobius"/>
    </source>
</evidence>
<proteinExistence type="inferred from homology"/>
<evidence type="ECO:0000256" key="6">
    <source>
        <dbReference type="ARBA" id="ARBA00022989"/>
    </source>
</evidence>
<evidence type="ECO:0000256" key="3">
    <source>
        <dbReference type="ARBA" id="ARBA00022448"/>
    </source>
</evidence>
<dbReference type="Gene3D" id="1.50.40.10">
    <property type="entry name" value="Mitochondrial carrier domain"/>
    <property type="match status" value="1"/>
</dbReference>
<evidence type="ECO:0000256" key="8">
    <source>
        <dbReference type="ARBA" id="ARBA00023136"/>
    </source>
</evidence>
<keyword evidence="6 11" id="KW-1133">Transmembrane helix</keyword>
<dbReference type="SUPFAM" id="SSF103506">
    <property type="entry name" value="Mitochondrial carrier"/>
    <property type="match status" value="1"/>
</dbReference>